<dbReference type="AlphaFoldDB" id="A0AAJ8JX05"/>
<dbReference type="Proteomes" id="UP000094043">
    <property type="component" value="Chromosome 6"/>
</dbReference>
<sequence>MAPRSCWTAYAVAQASIALYDSIPRHGKPIVRDNGVPEWTILSVISLVTSLDGEKPKIIPLSLGTGVKVLPYAKLPPMGDAIHDCHGEILARRGFVRWLIHQACMLCQKDQGRKVERGAISEELYLERALNGEFRLKDGVEVWLYISALPCGDASTMYTAAHQPLNEASEWINIQTDPSTTTDQADVALLQPLRGRRTYTSVATLRTKPGRSDSIPTTSMSCSDKISLWVSLGLQGGLLANLFGKIRLKGLVIGGVESPPGWENEEEWKAKVVAEVERALVERLSDIAYDLPDEYAVLPPAIFTTSVMFPHSKPQIISLYPGSDPQPSPLSLSYLPWLSVPAKKGGLKTSEREIISGGTVLGFLWKPPGMTVIKPKGRSRICKLEILKAYQRLLEYLDRTAGSHTYFSLKHPPDSAYQLAKALLRGRPQKIRGVGLWETLGEIWSTAQADISNVHVPPFKGWLENEPGDTHVRRINDHETTKHHPAWLRCSI</sequence>
<reference evidence="2" key="3">
    <citation type="submission" date="2024-01" db="EMBL/GenBank/DDBJ databases">
        <authorList>
            <person name="Coelho M.A."/>
            <person name="David-Palma M."/>
            <person name="Shea T."/>
            <person name="Sun S."/>
            <person name="Cuomo C.A."/>
            <person name="Heitman J."/>
        </authorList>
    </citation>
    <scope>NUCLEOTIDE SEQUENCE</scope>
    <source>
        <strain evidence="2">CBS 7841</strain>
    </source>
</reference>
<reference evidence="2" key="1">
    <citation type="submission" date="2016-06" db="EMBL/GenBank/DDBJ databases">
        <authorList>
            <person name="Cuomo C."/>
            <person name="Litvintseva A."/>
            <person name="Heitman J."/>
            <person name="Chen Y."/>
            <person name="Sun S."/>
            <person name="Springer D."/>
            <person name="Dromer F."/>
            <person name="Young S."/>
            <person name="Zeng Q."/>
            <person name="Chapman S."/>
            <person name="Gujja S."/>
            <person name="Saif S."/>
            <person name="Birren B."/>
        </authorList>
    </citation>
    <scope>NUCLEOTIDE SEQUENCE</scope>
    <source>
        <strain evidence="2">CBS 7841</strain>
    </source>
</reference>
<dbReference type="Pfam" id="PF02137">
    <property type="entry name" value="A_deamin"/>
    <property type="match status" value="1"/>
</dbReference>
<dbReference type="PANTHER" id="PTHR47803">
    <property type="entry name" value="TRNA-SPECIFIC ADENOSINE DEAMINASE 1"/>
    <property type="match status" value="1"/>
</dbReference>
<dbReference type="GO" id="GO:0043829">
    <property type="term" value="F:tRNA-specific adenosine-37 deaminase activity"/>
    <property type="evidence" value="ECO:0007669"/>
    <property type="project" value="TreeGrafter"/>
</dbReference>
<evidence type="ECO:0000259" key="1">
    <source>
        <dbReference type="PROSITE" id="PS50141"/>
    </source>
</evidence>
<dbReference type="RefSeq" id="XP_066070684.1">
    <property type="nucleotide sequence ID" value="XM_066214587.1"/>
</dbReference>
<dbReference type="InterPro" id="IPR002466">
    <property type="entry name" value="A_deamin"/>
</dbReference>
<keyword evidence="3" id="KW-1185">Reference proteome</keyword>
<proteinExistence type="predicted"/>
<dbReference type="PROSITE" id="PS50141">
    <property type="entry name" value="A_DEAMIN_EDITASE"/>
    <property type="match status" value="1"/>
</dbReference>
<dbReference type="GO" id="GO:0003723">
    <property type="term" value="F:RNA binding"/>
    <property type="evidence" value="ECO:0007669"/>
    <property type="project" value="InterPro"/>
</dbReference>
<dbReference type="GO" id="GO:0002100">
    <property type="term" value="P:tRNA wobble adenosine to inosine editing"/>
    <property type="evidence" value="ECO:0007669"/>
    <property type="project" value="InterPro"/>
</dbReference>
<protein>
    <recommendedName>
        <fullName evidence="1">A to I editase domain-containing protein</fullName>
    </recommendedName>
</protein>
<dbReference type="GeneID" id="91089423"/>
<accession>A0AAJ8JX05</accession>
<reference evidence="2" key="2">
    <citation type="journal article" date="2022" name="Elife">
        <title>Obligate sexual reproduction of a homothallic fungus closely related to the Cryptococcus pathogenic species complex.</title>
        <authorList>
            <person name="Passer A.R."/>
            <person name="Clancey S.A."/>
            <person name="Shea T."/>
            <person name="David-Palma M."/>
            <person name="Averette A.F."/>
            <person name="Boekhout T."/>
            <person name="Porcel B.M."/>
            <person name="Nowrousian M."/>
            <person name="Cuomo C.A."/>
            <person name="Sun S."/>
            <person name="Heitman J."/>
            <person name="Coelho M.A."/>
        </authorList>
    </citation>
    <scope>NUCLEOTIDE SEQUENCE</scope>
    <source>
        <strain evidence="2">CBS 7841</strain>
    </source>
</reference>
<name>A0AAJ8JX05_9TREE</name>
<evidence type="ECO:0000313" key="3">
    <source>
        <dbReference type="Proteomes" id="UP000094043"/>
    </source>
</evidence>
<dbReference type="InterPro" id="IPR042935">
    <property type="entry name" value="Tad1"/>
</dbReference>
<dbReference type="SMART" id="SM00552">
    <property type="entry name" value="ADEAMc"/>
    <property type="match status" value="1"/>
</dbReference>
<feature type="domain" description="A to I editase" evidence="1">
    <location>
        <begin position="62"/>
        <end position="425"/>
    </location>
</feature>
<dbReference type="EMBL" id="CP143789">
    <property type="protein sequence ID" value="WVN89984.1"/>
    <property type="molecule type" value="Genomic_DNA"/>
</dbReference>
<dbReference type="PANTHER" id="PTHR47803:SF1">
    <property type="entry name" value="TRNA-SPECIFIC ADENOSINE DEAMINASE 1"/>
    <property type="match status" value="1"/>
</dbReference>
<organism evidence="2 3">
    <name type="scientific">Cryptococcus depauperatus CBS 7841</name>
    <dbReference type="NCBI Taxonomy" id="1295531"/>
    <lineage>
        <taxon>Eukaryota</taxon>
        <taxon>Fungi</taxon>
        <taxon>Dikarya</taxon>
        <taxon>Basidiomycota</taxon>
        <taxon>Agaricomycotina</taxon>
        <taxon>Tremellomycetes</taxon>
        <taxon>Tremellales</taxon>
        <taxon>Cryptococcaceae</taxon>
        <taxon>Cryptococcus</taxon>
    </lineage>
</organism>
<dbReference type="KEGG" id="cdep:91089423"/>
<gene>
    <name evidence="2" type="ORF">L203_105214</name>
</gene>
<evidence type="ECO:0000313" key="2">
    <source>
        <dbReference type="EMBL" id="WVN89984.1"/>
    </source>
</evidence>